<dbReference type="Gene3D" id="2.80.10.50">
    <property type="match status" value="2"/>
</dbReference>
<comment type="caution">
    <text evidence="2">The sequence shown here is derived from an EMBL/GenBank/DDBJ whole genome shotgun (WGS) entry which is preliminary data.</text>
</comment>
<sequence length="241" mass="25811">PRSLKLYINGQLDGTVTNGSSEFKILGPSITSFYTDLNGGNANGSLSTQANFNAAFMWYYIVKNADSFNTGVEILAVGQTAANGKCETVECNEASCNTAFTAANAPTSFTTPTPPLNQCAKVGVVYNVTFCPGKFLPGNTPSSTTIHPDFDDTKCLDVQGAVYENGTPVQIFDCNGTGAQQWELTRGSTKVKVAGQNFCLDAGSTPANGVSMKIWECFDNLPAQQWFYTDDNRIALENQGQ</sequence>
<dbReference type="EMBL" id="JADNYJ010000030">
    <property type="protein sequence ID" value="KAF8903451.1"/>
    <property type="molecule type" value="Genomic_DNA"/>
</dbReference>
<dbReference type="Proteomes" id="UP000724874">
    <property type="component" value="Unassembled WGS sequence"/>
</dbReference>
<evidence type="ECO:0000259" key="1">
    <source>
        <dbReference type="Pfam" id="PF00652"/>
    </source>
</evidence>
<dbReference type="CDD" id="cd00161">
    <property type="entry name" value="beta-trefoil_Ricin-like"/>
    <property type="match status" value="1"/>
</dbReference>
<protein>
    <submittedName>
        <fullName evidence="2">G-X-X-X-Q-X-W domain-containing protein</fullName>
    </submittedName>
</protein>
<organism evidence="2 3">
    <name type="scientific">Gymnopilus junonius</name>
    <name type="common">Spectacular rustgill mushroom</name>
    <name type="synonym">Gymnopilus spectabilis subsp. junonius</name>
    <dbReference type="NCBI Taxonomy" id="109634"/>
    <lineage>
        <taxon>Eukaryota</taxon>
        <taxon>Fungi</taxon>
        <taxon>Dikarya</taxon>
        <taxon>Basidiomycota</taxon>
        <taxon>Agaricomycotina</taxon>
        <taxon>Agaricomycetes</taxon>
        <taxon>Agaricomycetidae</taxon>
        <taxon>Agaricales</taxon>
        <taxon>Agaricineae</taxon>
        <taxon>Hymenogastraceae</taxon>
        <taxon>Gymnopilus</taxon>
    </lineage>
</organism>
<dbReference type="SUPFAM" id="SSF50370">
    <property type="entry name" value="Ricin B-like lectins"/>
    <property type="match status" value="1"/>
</dbReference>
<reference evidence="2" key="1">
    <citation type="submission" date="2020-11" db="EMBL/GenBank/DDBJ databases">
        <authorList>
            <consortium name="DOE Joint Genome Institute"/>
            <person name="Ahrendt S."/>
            <person name="Riley R."/>
            <person name="Andreopoulos W."/>
            <person name="LaButti K."/>
            <person name="Pangilinan J."/>
            <person name="Ruiz-duenas F.J."/>
            <person name="Barrasa J.M."/>
            <person name="Sanchez-Garcia M."/>
            <person name="Camarero S."/>
            <person name="Miyauchi S."/>
            <person name="Serrano A."/>
            <person name="Linde D."/>
            <person name="Babiker R."/>
            <person name="Drula E."/>
            <person name="Ayuso-Fernandez I."/>
            <person name="Pacheco R."/>
            <person name="Padilla G."/>
            <person name="Ferreira P."/>
            <person name="Barriuso J."/>
            <person name="Kellner H."/>
            <person name="Castanera R."/>
            <person name="Alfaro M."/>
            <person name="Ramirez L."/>
            <person name="Pisabarro A.G."/>
            <person name="Kuo A."/>
            <person name="Tritt A."/>
            <person name="Lipzen A."/>
            <person name="He G."/>
            <person name="Yan M."/>
            <person name="Ng V."/>
            <person name="Cullen D."/>
            <person name="Martin F."/>
            <person name="Rosso M.-N."/>
            <person name="Henrissat B."/>
            <person name="Hibbett D."/>
            <person name="Martinez A.T."/>
            <person name="Grigoriev I.V."/>
        </authorList>
    </citation>
    <scope>NUCLEOTIDE SEQUENCE</scope>
    <source>
        <strain evidence="2">AH 44721</strain>
    </source>
</reference>
<dbReference type="Pfam" id="PF00652">
    <property type="entry name" value="Ricin_B_lectin"/>
    <property type="match status" value="1"/>
</dbReference>
<feature type="domain" description="Ricin B lectin" evidence="1">
    <location>
        <begin position="144"/>
        <end position="239"/>
    </location>
</feature>
<keyword evidence="3" id="KW-1185">Reference proteome</keyword>
<name>A0A9P5NSG3_GYMJU</name>
<dbReference type="AlphaFoldDB" id="A0A9P5NSG3"/>
<gene>
    <name evidence="2" type="ORF">CPB84DRAFT_1678023</name>
</gene>
<dbReference type="InterPro" id="IPR035992">
    <property type="entry name" value="Ricin_B-like_lectins"/>
</dbReference>
<evidence type="ECO:0000313" key="2">
    <source>
        <dbReference type="EMBL" id="KAF8903451.1"/>
    </source>
</evidence>
<proteinExistence type="predicted"/>
<accession>A0A9P5NSG3</accession>
<evidence type="ECO:0000313" key="3">
    <source>
        <dbReference type="Proteomes" id="UP000724874"/>
    </source>
</evidence>
<dbReference type="InterPro" id="IPR000772">
    <property type="entry name" value="Ricin_B_lectin"/>
</dbReference>
<feature type="non-terminal residue" evidence="2">
    <location>
        <position position="1"/>
    </location>
</feature>
<dbReference type="PROSITE" id="PS50231">
    <property type="entry name" value="RICIN_B_LECTIN"/>
    <property type="match status" value="1"/>
</dbReference>
<dbReference type="OrthoDB" id="6770063at2759"/>